<comment type="caution">
    <text evidence="1">The sequence shown here is derived from an EMBL/GenBank/DDBJ whole genome shotgun (WGS) entry which is preliminary data.</text>
</comment>
<reference evidence="1 2" key="1">
    <citation type="journal article" date="2011" name="J. Bacteriol.">
        <title>Genome sequence of Chthoniobacter flavus Ellin428, an aerobic heterotrophic soil bacterium.</title>
        <authorList>
            <person name="Kant R."/>
            <person name="van Passel M.W."/>
            <person name="Palva A."/>
            <person name="Lucas S."/>
            <person name="Lapidus A."/>
            <person name="Glavina Del Rio T."/>
            <person name="Dalin E."/>
            <person name="Tice H."/>
            <person name="Bruce D."/>
            <person name="Goodwin L."/>
            <person name="Pitluck S."/>
            <person name="Larimer F.W."/>
            <person name="Land M.L."/>
            <person name="Hauser L."/>
            <person name="Sangwan P."/>
            <person name="de Vos W.M."/>
            <person name="Janssen P.H."/>
            <person name="Smidt H."/>
        </authorList>
    </citation>
    <scope>NUCLEOTIDE SEQUENCE [LARGE SCALE GENOMIC DNA]</scope>
    <source>
        <strain evidence="1 2">Ellin428</strain>
    </source>
</reference>
<keyword evidence="2" id="KW-1185">Reference proteome</keyword>
<dbReference type="eggNOG" id="COG0477">
    <property type="taxonomic scope" value="Bacteria"/>
</dbReference>
<proteinExistence type="predicted"/>
<sequence length="122" mass="13744">MNSSLQLGGSVGIAILSTLITRREQFHDWRIGESITVYDPATQQRLAAMQANFISKGADTITAFHEALGALKQVGRRYSAEVPCSLALENDVRKNPQDFPRIMRAWCVCRPICLRLQRNRRA</sequence>
<dbReference type="Proteomes" id="UP000005824">
    <property type="component" value="Unassembled WGS sequence"/>
</dbReference>
<organism evidence="1 2">
    <name type="scientific">Chthoniobacter flavus Ellin428</name>
    <dbReference type="NCBI Taxonomy" id="497964"/>
    <lineage>
        <taxon>Bacteria</taxon>
        <taxon>Pseudomonadati</taxon>
        <taxon>Verrucomicrobiota</taxon>
        <taxon>Spartobacteria</taxon>
        <taxon>Chthoniobacterales</taxon>
        <taxon>Chthoniobacteraceae</taxon>
        <taxon>Chthoniobacter</taxon>
    </lineage>
</organism>
<gene>
    <name evidence="1" type="ORF">CfE428DRAFT_3267</name>
</gene>
<dbReference type="AlphaFoldDB" id="B4D2X9"/>
<name>B4D2X9_9BACT</name>
<protein>
    <submittedName>
        <fullName evidence="1">Uncharacterized protein</fullName>
    </submittedName>
</protein>
<dbReference type="RefSeq" id="WP_006980592.1">
    <property type="nucleotide sequence ID" value="NZ_ABVL01000009.1"/>
</dbReference>
<dbReference type="EMBL" id="ABVL01000009">
    <property type="protein sequence ID" value="EDY19090.1"/>
    <property type="molecule type" value="Genomic_DNA"/>
</dbReference>
<accession>B4D2X9</accession>
<evidence type="ECO:0000313" key="1">
    <source>
        <dbReference type="EMBL" id="EDY19090.1"/>
    </source>
</evidence>
<evidence type="ECO:0000313" key="2">
    <source>
        <dbReference type="Proteomes" id="UP000005824"/>
    </source>
</evidence>
<dbReference type="STRING" id="497964.CfE428DRAFT_3267"/>
<dbReference type="InParanoid" id="B4D2X9"/>